<dbReference type="PRINTS" id="PR00344">
    <property type="entry name" value="BCTRLSENSOR"/>
</dbReference>
<keyword evidence="15" id="KW-0411">Iron-sulfur</keyword>
<evidence type="ECO:0000256" key="11">
    <source>
        <dbReference type="ARBA" id="ARBA00022777"/>
    </source>
</evidence>
<dbReference type="PROSITE" id="PS50109">
    <property type="entry name" value="HIS_KIN"/>
    <property type="match status" value="1"/>
</dbReference>
<evidence type="ECO:0000256" key="14">
    <source>
        <dbReference type="ARBA" id="ARBA00023012"/>
    </source>
</evidence>
<dbReference type="InterPro" id="IPR029016">
    <property type="entry name" value="GAF-like_dom_sf"/>
</dbReference>
<keyword evidence="8" id="KW-0808">Transferase</keyword>
<dbReference type="GO" id="GO:0005524">
    <property type="term" value="F:ATP binding"/>
    <property type="evidence" value="ECO:0007669"/>
    <property type="project" value="UniProtKB-KW"/>
</dbReference>
<evidence type="ECO:0000256" key="17">
    <source>
        <dbReference type="ARBA" id="ARBA00030800"/>
    </source>
</evidence>
<dbReference type="InterPro" id="IPR003018">
    <property type="entry name" value="GAF"/>
</dbReference>
<evidence type="ECO:0000256" key="10">
    <source>
        <dbReference type="ARBA" id="ARBA00022741"/>
    </source>
</evidence>
<dbReference type="Pfam" id="PF02518">
    <property type="entry name" value="HATPase_c"/>
    <property type="match status" value="1"/>
</dbReference>
<dbReference type="GO" id="GO:0000155">
    <property type="term" value="F:phosphorelay sensor kinase activity"/>
    <property type="evidence" value="ECO:0007669"/>
    <property type="project" value="InterPro"/>
</dbReference>
<dbReference type="SUPFAM" id="SSF55874">
    <property type="entry name" value="ATPase domain of HSP90 chaperone/DNA topoisomerase II/histidine kinase"/>
    <property type="match status" value="1"/>
</dbReference>
<evidence type="ECO:0000256" key="4">
    <source>
        <dbReference type="ARBA" id="ARBA00012438"/>
    </source>
</evidence>
<comment type="subcellular location">
    <subcellularLocation>
        <location evidence="3">Cytoplasm</location>
    </subcellularLocation>
</comment>
<comment type="function">
    <text evidence="16">Member of the two-component regulatory system NreB/NreC involved in the control of dissimilatory nitrate/nitrite reduction in response to oxygen. NreB functions as a direct oxygen sensor histidine kinase which is autophosphorylated, in the absence of oxygen, probably at the conserved histidine residue, and transfers its phosphate group probably to a conserved aspartate residue of NreC. NreB/NreC activates the expression of the nitrate (narGHJI) and nitrite (nir) reductase operons, as well as the putative nitrate transporter gene narT.</text>
</comment>
<evidence type="ECO:0000313" key="19">
    <source>
        <dbReference type="EMBL" id="QHW33844.1"/>
    </source>
</evidence>
<dbReference type="PANTHER" id="PTHR24421">
    <property type="entry name" value="NITRATE/NITRITE SENSOR PROTEIN NARX-RELATED"/>
    <property type="match status" value="1"/>
</dbReference>
<dbReference type="InterPro" id="IPR036890">
    <property type="entry name" value="HATPase_C_sf"/>
</dbReference>
<dbReference type="AlphaFoldDB" id="A0A6C0P5K0"/>
<dbReference type="EMBL" id="CP048286">
    <property type="protein sequence ID" value="QHW33844.1"/>
    <property type="molecule type" value="Genomic_DNA"/>
</dbReference>
<evidence type="ECO:0000313" key="20">
    <source>
        <dbReference type="Proteomes" id="UP000479114"/>
    </source>
</evidence>
<organism evidence="19 20">
    <name type="scientific">Paenibacillus rhizovicinus</name>
    <dbReference type="NCBI Taxonomy" id="2704463"/>
    <lineage>
        <taxon>Bacteria</taxon>
        <taxon>Bacillati</taxon>
        <taxon>Bacillota</taxon>
        <taxon>Bacilli</taxon>
        <taxon>Bacillales</taxon>
        <taxon>Paenibacillaceae</taxon>
        <taxon>Paenibacillus</taxon>
    </lineage>
</organism>
<comment type="catalytic activity">
    <reaction evidence="1">
        <text>ATP + protein L-histidine = ADP + protein N-phospho-L-histidine.</text>
        <dbReference type="EC" id="2.7.13.3"/>
    </reaction>
</comment>
<dbReference type="InterPro" id="IPR011712">
    <property type="entry name" value="Sig_transdc_His_kin_sub3_dim/P"/>
</dbReference>
<dbReference type="Pfam" id="PF07730">
    <property type="entry name" value="HisKA_3"/>
    <property type="match status" value="1"/>
</dbReference>
<evidence type="ECO:0000256" key="7">
    <source>
        <dbReference type="ARBA" id="ARBA00022490"/>
    </source>
</evidence>
<evidence type="ECO:0000259" key="18">
    <source>
        <dbReference type="PROSITE" id="PS50109"/>
    </source>
</evidence>
<evidence type="ECO:0000256" key="9">
    <source>
        <dbReference type="ARBA" id="ARBA00022723"/>
    </source>
</evidence>
<reference evidence="19 20" key="1">
    <citation type="submission" date="2020-02" db="EMBL/GenBank/DDBJ databases">
        <title>Paenibacillus sp. nov., isolated from rhizosphere soil of tomato.</title>
        <authorList>
            <person name="Weon H.-Y."/>
            <person name="Lee S.A."/>
        </authorList>
    </citation>
    <scope>NUCLEOTIDE SEQUENCE [LARGE SCALE GENOMIC DNA]</scope>
    <source>
        <strain evidence="19 20">14171R-81</strain>
    </source>
</reference>
<dbReference type="GO" id="GO:0046983">
    <property type="term" value="F:protein dimerization activity"/>
    <property type="evidence" value="ECO:0007669"/>
    <property type="project" value="InterPro"/>
</dbReference>
<keyword evidence="20" id="KW-1185">Reference proteome</keyword>
<name>A0A6C0P5K0_9BACL</name>
<dbReference type="InterPro" id="IPR050482">
    <property type="entry name" value="Sensor_HK_TwoCompSys"/>
</dbReference>
<evidence type="ECO:0000256" key="2">
    <source>
        <dbReference type="ARBA" id="ARBA00001966"/>
    </source>
</evidence>
<evidence type="ECO:0000256" key="15">
    <source>
        <dbReference type="ARBA" id="ARBA00023014"/>
    </source>
</evidence>
<feature type="domain" description="Histidine kinase" evidence="18">
    <location>
        <begin position="377"/>
        <end position="571"/>
    </location>
</feature>
<dbReference type="InterPro" id="IPR003594">
    <property type="entry name" value="HATPase_dom"/>
</dbReference>
<dbReference type="InterPro" id="IPR004358">
    <property type="entry name" value="Sig_transdc_His_kin-like_C"/>
</dbReference>
<evidence type="ECO:0000256" key="3">
    <source>
        <dbReference type="ARBA" id="ARBA00004496"/>
    </source>
</evidence>
<keyword evidence="9" id="KW-0479">Metal-binding</keyword>
<dbReference type="Pfam" id="PF13185">
    <property type="entry name" value="GAF_2"/>
    <property type="match status" value="1"/>
</dbReference>
<evidence type="ECO:0000256" key="8">
    <source>
        <dbReference type="ARBA" id="ARBA00022679"/>
    </source>
</evidence>
<keyword evidence="7" id="KW-0963">Cytoplasm</keyword>
<dbReference type="SUPFAM" id="SSF55781">
    <property type="entry name" value="GAF domain-like"/>
    <property type="match status" value="1"/>
</dbReference>
<dbReference type="SMART" id="SM00065">
    <property type="entry name" value="GAF"/>
    <property type="match status" value="1"/>
</dbReference>
<dbReference type="GO" id="GO:0016020">
    <property type="term" value="C:membrane"/>
    <property type="evidence" value="ECO:0007669"/>
    <property type="project" value="InterPro"/>
</dbReference>
<keyword evidence="11 19" id="KW-0418">Kinase</keyword>
<dbReference type="KEGG" id="prz:GZH47_25640"/>
<keyword evidence="13" id="KW-0408">Iron</keyword>
<evidence type="ECO:0000256" key="6">
    <source>
        <dbReference type="ARBA" id="ARBA00022485"/>
    </source>
</evidence>
<evidence type="ECO:0000256" key="16">
    <source>
        <dbReference type="ARBA" id="ARBA00024827"/>
    </source>
</evidence>
<keyword evidence="14" id="KW-0902">Two-component regulatory system</keyword>
<dbReference type="SMART" id="SM00387">
    <property type="entry name" value="HATPase_c"/>
    <property type="match status" value="1"/>
</dbReference>
<protein>
    <recommendedName>
        <fullName evidence="5">Oxygen sensor histidine kinase NreB</fullName>
        <ecNumber evidence="4">2.7.13.3</ecNumber>
    </recommendedName>
    <alternativeName>
        <fullName evidence="17">Nitrogen regulation protein B</fullName>
    </alternativeName>
</protein>
<dbReference type="GO" id="GO:0046872">
    <property type="term" value="F:metal ion binding"/>
    <property type="evidence" value="ECO:0007669"/>
    <property type="project" value="UniProtKB-KW"/>
</dbReference>
<dbReference type="GO" id="GO:0051539">
    <property type="term" value="F:4 iron, 4 sulfur cluster binding"/>
    <property type="evidence" value="ECO:0007669"/>
    <property type="project" value="UniProtKB-KW"/>
</dbReference>
<evidence type="ECO:0000256" key="12">
    <source>
        <dbReference type="ARBA" id="ARBA00022840"/>
    </source>
</evidence>
<dbReference type="EC" id="2.7.13.3" evidence="4"/>
<proteinExistence type="predicted"/>
<dbReference type="GO" id="GO:0005737">
    <property type="term" value="C:cytoplasm"/>
    <property type="evidence" value="ECO:0007669"/>
    <property type="project" value="UniProtKB-SubCell"/>
</dbReference>
<dbReference type="InterPro" id="IPR005467">
    <property type="entry name" value="His_kinase_dom"/>
</dbReference>
<gene>
    <name evidence="19" type="ORF">GZH47_25640</name>
</gene>
<dbReference type="Proteomes" id="UP000479114">
    <property type="component" value="Chromosome"/>
</dbReference>
<dbReference type="PANTHER" id="PTHR24421:SF40">
    <property type="entry name" value="SENSOR HISTIDINE KINASE YHCY"/>
    <property type="match status" value="1"/>
</dbReference>
<dbReference type="Gene3D" id="3.30.565.10">
    <property type="entry name" value="Histidine kinase-like ATPase, C-terminal domain"/>
    <property type="match status" value="1"/>
</dbReference>
<dbReference type="CDD" id="cd16917">
    <property type="entry name" value="HATPase_UhpB-NarQ-NarX-like"/>
    <property type="match status" value="1"/>
</dbReference>
<keyword evidence="10" id="KW-0547">Nucleotide-binding</keyword>
<comment type="cofactor">
    <cofactor evidence="2">
        <name>[4Fe-4S] cluster</name>
        <dbReference type="ChEBI" id="CHEBI:49883"/>
    </cofactor>
</comment>
<keyword evidence="6" id="KW-0004">4Fe-4S</keyword>
<evidence type="ECO:0000256" key="5">
    <source>
        <dbReference type="ARBA" id="ARBA00017322"/>
    </source>
</evidence>
<evidence type="ECO:0000256" key="13">
    <source>
        <dbReference type="ARBA" id="ARBA00023004"/>
    </source>
</evidence>
<dbReference type="Gene3D" id="1.20.5.1930">
    <property type="match status" value="1"/>
</dbReference>
<accession>A0A6C0P5K0</accession>
<sequence length="573" mass="62596">MCKQGNIRRKGGSSLTKEPRVHELVTLKTIAETLNQPGDLTPMLTLVLEKLLELTGLTTGWIFLSDGRPEYVFAADYGLPPALLSEEKQPMQAGRCWCMDRYKDGRLNNAVNIMGCKRLEDAEACRRGDTLGITHHATVPLRSGSRRVGVLNVAAPGKEHFSDEELALLQAVAFQIGGAVERMRLYAAEQRRADLYERLGTFSRLLRIASMTHTDSVQLAEQAVALIAGHFEWTFAAVLERIGDDFIVRASHAHGRLNHELTHLPPEGAAWLRCIGEKQRFANAAGTVASDLAHLANQANPSGLPPLKLADAMAVHVPNAGLSLPWIIVVGSDSERGHFDIESEVLEALGEHFAVALDSASLETNRRELARLDERNRLARDLHDSVCQLLFSLSMTAKGTDSLLAAAGQEMDAARMAVKDMQSLSRQALKEMRELIMQLRPAGLETGLLTALHTYGEKLGLRVSTQLSGVRELPRSIEETLWRIGQEALNNVCKHAGVSAADAYLALDADQAVLRISDSGRGIARLSKRPRHESIGLSIMRERTEALGGRLTVTSSPSKGTVVEAAIPMQTIH</sequence>
<evidence type="ECO:0000256" key="1">
    <source>
        <dbReference type="ARBA" id="ARBA00000085"/>
    </source>
</evidence>
<keyword evidence="12" id="KW-0067">ATP-binding</keyword>
<dbReference type="Gene3D" id="3.30.450.40">
    <property type="match status" value="1"/>
</dbReference>